<proteinExistence type="predicted"/>
<feature type="domain" description="SaeA fourth Fn3-like" evidence="1">
    <location>
        <begin position="9"/>
        <end position="74"/>
    </location>
</feature>
<sequence length="98" mass="10726">MVENLAIRGDVLTFDWPLGVTEVMVVVRTDSPPVAPDDPDARAWKLTNTRYQIDGGGRLPADIPRPCHIAIASTRREPNGMLTVAAGFVSSARIRWEA</sequence>
<evidence type="ECO:0000259" key="1">
    <source>
        <dbReference type="Pfam" id="PF25835"/>
    </source>
</evidence>
<dbReference type="InterPro" id="IPR058694">
    <property type="entry name" value="Fn3_SaeA_4th"/>
</dbReference>
<protein>
    <recommendedName>
        <fullName evidence="1">SaeA fourth Fn3-like domain-containing protein</fullName>
    </recommendedName>
</protein>
<dbReference type="Proteomes" id="UP000317039">
    <property type="component" value="Chromosome"/>
</dbReference>
<gene>
    <name evidence="2" type="ORF">FOH10_20570</name>
</gene>
<dbReference type="AlphaFoldDB" id="A0A516NPC2"/>
<accession>A0A516NPC2</accession>
<evidence type="ECO:0000313" key="2">
    <source>
        <dbReference type="EMBL" id="QDP80747.1"/>
    </source>
</evidence>
<reference evidence="2 3" key="1">
    <citation type="submission" date="2019-07" db="EMBL/GenBank/DDBJ databases">
        <title>Complete Genome Sequence and Methylome Analysis of Nocardia otitidis-caviarum NEB252.</title>
        <authorList>
            <person name="Fomenkov A."/>
            <person name="Anton B.P."/>
            <person name="Vincze T."/>
            <person name="Roberts R.J."/>
        </authorList>
    </citation>
    <scope>NUCLEOTIDE SEQUENCE [LARGE SCALE GENOMIC DNA]</scope>
    <source>
        <strain evidence="2 3">NEB252</strain>
    </source>
</reference>
<dbReference type="KEGG" id="nod:FOH10_20570"/>
<name>A0A516NPC2_9NOCA</name>
<organism evidence="2 3">
    <name type="scientific">Nocardia otitidiscaviarum</name>
    <dbReference type="NCBI Taxonomy" id="1823"/>
    <lineage>
        <taxon>Bacteria</taxon>
        <taxon>Bacillati</taxon>
        <taxon>Actinomycetota</taxon>
        <taxon>Actinomycetes</taxon>
        <taxon>Mycobacteriales</taxon>
        <taxon>Nocardiaceae</taxon>
        <taxon>Nocardia</taxon>
    </lineage>
</organism>
<dbReference type="EMBL" id="CP041695">
    <property type="protein sequence ID" value="QDP80747.1"/>
    <property type="molecule type" value="Genomic_DNA"/>
</dbReference>
<dbReference type="Pfam" id="PF25835">
    <property type="entry name" value="Fn3_SaeA_5th"/>
    <property type="match status" value="1"/>
</dbReference>
<evidence type="ECO:0000313" key="3">
    <source>
        <dbReference type="Proteomes" id="UP000317039"/>
    </source>
</evidence>